<keyword evidence="2" id="KW-1185">Reference proteome</keyword>
<evidence type="ECO:0000313" key="1">
    <source>
        <dbReference type="EMBL" id="RVW08007.1"/>
    </source>
</evidence>
<dbReference type="RefSeq" id="WP_127917640.1">
    <property type="nucleotide sequence ID" value="NZ_RKLP01000010.1"/>
</dbReference>
<comment type="caution">
    <text evidence="1">The sequence shown here is derived from an EMBL/GenBank/DDBJ whole genome shotgun (WGS) entry which is preliminary data.</text>
</comment>
<sequence length="255" mass="27925">MSIGTTSRAVLRVGTRTQSRYARVNALLAESDIALPAGSALLGPTVAELLTPRPGSASAVRERLSWRAHDPIDPDDSVRTESVITQVAADGDTAVVVRRVVLRDNVNTLREEIVETWRVRDGDTAPTVPATDFCTDRWGVLVRDSLAADPDFASSLATWDGTIGLRCDDREIHLRVYRGRIIDVTRRTPGGATFTFIAPGHTWVDLMLGERNDFMRRAITGEFSSAGDGYEYLRLTKPLNIVIAHARAIAQEAQS</sequence>
<dbReference type="InterPro" id="IPR036527">
    <property type="entry name" value="SCP2_sterol-bd_dom_sf"/>
</dbReference>
<gene>
    <name evidence="1" type="ORF">EGT67_18960</name>
</gene>
<dbReference type="OrthoDB" id="9796589at2"/>
<protein>
    <submittedName>
        <fullName evidence="1">Uncharacterized protein</fullName>
    </submittedName>
</protein>
<organism evidence="1 2">
    <name type="scientific">Prescottella agglutinans</name>
    <dbReference type="NCBI Taxonomy" id="1644129"/>
    <lineage>
        <taxon>Bacteria</taxon>
        <taxon>Bacillati</taxon>
        <taxon>Actinomycetota</taxon>
        <taxon>Actinomycetes</taxon>
        <taxon>Mycobacteriales</taxon>
        <taxon>Nocardiaceae</taxon>
        <taxon>Prescottella</taxon>
    </lineage>
</organism>
<name>A0A3S3AM41_9NOCA</name>
<dbReference type="Gene3D" id="3.30.1050.10">
    <property type="entry name" value="SCP2 sterol-binding domain"/>
    <property type="match status" value="1"/>
</dbReference>
<dbReference type="EMBL" id="RKLP01000010">
    <property type="protein sequence ID" value="RVW08007.1"/>
    <property type="molecule type" value="Genomic_DNA"/>
</dbReference>
<dbReference type="SUPFAM" id="SSF55718">
    <property type="entry name" value="SCP-like"/>
    <property type="match status" value="1"/>
</dbReference>
<reference evidence="1 2" key="1">
    <citation type="submission" date="2018-11" db="EMBL/GenBank/DDBJ databases">
        <title>Rhodococcus spongicola sp. nov. and Rhodococcus xishaensis sp. nov. from marine sponges.</title>
        <authorList>
            <person name="Li L."/>
            <person name="Lin H.W."/>
        </authorList>
    </citation>
    <scope>NUCLEOTIDE SEQUENCE [LARGE SCALE GENOMIC DNA]</scope>
    <source>
        <strain evidence="1 2">CCTCC AB2014297</strain>
    </source>
</reference>
<accession>A0A3S3AM41</accession>
<dbReference type="Proteomes" id="UP000286208">
    <property type="component" value="Unassembled WGS sequence"/>
</dbReference>
<evidence type="ECO:0000313" key="2">
    <source>
        <dbReference type="Proteomes" id="UP000286208"/>
    </source>
</evidence>
<proteinExistence type="predicted"/>
<dbReference type="AlphaFoldDB" id="A0A3S3AM41"/>